<keyword evidence="3" id="KW-1185">Reference proteome</keyword>
<evidence type="ECO:0000256" key="1">
    <source>
        <dbReference type="SAM" id="MobiDB-lite"/>
    </source>
</evidence>
<name>U5EFQ5_NOCAS</name>
<accession>U5EFQ5</accession>
<reference evidence="2 3" key="1">
    <citation type="journal article" date="2014" name="BMC Genomics">
        <title>Genome based analysis of type-I polyketide synthase and nonribosomal peptide synthetase gene clusters in seven strains of five representative Nocardia species.</title>
        <authorList>
            <person name="Komaki H."/>
            <person name="Ichikawa N."/>
            <person name="Hosoyama A."/>
            <person name="Takahashi-Nakaguchi A."/>
            <person name="Matsuzawa T."/>
            <person name="Suzuki K."/>
            <person name="Fujita N."/>
            <person name="Gonoi T."/>
        </authorList>
    </citation>
    <scope>NUCLEOTIDE SEQUENCE [LARGE SCALE GENOMIC DNA]</scope>
    <source>
        <strain evidence="2 3">NBRC 15531</strain>
    </source>
</reference>
<proteinExistence type="predicted"/>
<organism evidence="2 3">
    <name type="scientific">Nocardia asteroides NBRC 15531</name>
    <dbReference type="NCBI Taxonomy" id="1110697"/>
    <lineage>
        <taxon>Bacteria</taxon>
        <taxon>Bacillati</taxon>
        <taxon>Actinomycetota</taxon>
        <taxon>Actinomycetes</taxon>
        <taxon>Mycobacteriales</taxon>
        <taxon>Nocardiaceae</taxon>
        <taxon>Nocardia</taxon>
    </lineage>
</organism>
<dbReference type="Proteomes" id="UP000017048">
    <property type="component" value="Unassembled WGS sequence"/>
</dbReference>
<sequence>MFPMGRRNLALQTCFTWNMTVCGRRHHRKFDKRNGSLSRELGDRASRGCRGVPTDPPPGPVVQPVPPRSCAIPLGPVQRPGPAWHSASLMRSRLAPPCPAWPA</sequence>
<gene>
    <name evidence="2" type="ORF">NCAST_27_00330</name>
</gene>
<evidence type="ECO:0000313" key="3">
    <source>
        <dbReference type="Proteomes" id="UP000017048"/>
    </source>
</evidence>
<dbReference type="EMBL" id="BAFO02000027">
    <property type="protein sequence ID" value="GAD85211.1"/>
    <property type="molecule type" value="Genomic_DNA"/>
</dbReference>
<feature type="region of interest" description="Disordered" evidence="1">
    <location>
        <begin position="33"/>
        <end position="62"/>
    </location>
</feature>
<dbReference type="AlphaFoldDB" id="U5EFQ5"/>
<evidence type="ECO:0000313" key="2">
    <source>
        <dbReference type="EMBL" id="GAD85211.1"/>
    </source>
</evidence>
<comment type="caution">
    <text evidence="2">The sequence shown here is derived from an EMBL/GenBank/DDBJ whole genome shotgun (WGS) entry which is preliminary data.</text>
</comment>
<protein>
    <submittedName>
        <fullName evidence="2">Uncharacterized protein</fullName>
    </submittedName>
</protein>